<evidence type="ECO:0000256" key="3">
    <source>
        <dbReference type="ARBA" id="ARBA00023002"/>
    </source>
</evidence>
<organism evidence="4 5">
    <name type="scientific">Neonectria punicea</name>
    <dbReference type="NCBI Taxonomy" id="979145"/>
    <lineage>
        <taxon>Eukaryota</taxon>
        <taxon>Fungi</taxon>
        <taxon>Dikarya</taxon>
        <taxon>Ascomycota</taxon>
        <taxon>Pezizomycotina</taxon>
        <taxon>Sordariomycetes</taxon>
        <taxon>Hypocreomycetidae</taxon>
        <taxon>Hypocreales</taxon>
        <taxon>Nectriaceae</taxon>
        <taxon>Neonectria</taxon>
    </lineage>
</organism>
<comment type="caution">
    <text evidence="4">The sequence shown here is derived from an EMBL/GenBank/DDBJ whole genome shotgun (WGS) entry which is preliminary data.</text>
</comment>
<keyword evidence="5" id="KW-1185">Reference proteome</keyword>
<keyword evidence="2" id="KW-0521">NADP</keyword>
<gene>
    <name evidence="4" type="ORF">QQX98_007150</name>
</gene>
<dbReference type="Gene3D" id="3.40.50.720">
    <property type="entry name" value="NAD(P)-binding Rossmann-like Domain"/>
    <property type="match status" value="1"/>
</dbReference>
<name>A0ABR1GYR7_9HYPO</name>
<evidence type="ECO:0008006" key="6">
    <source>
        <dbReference type="Google" id="ProtNLM"/>
    </source>
</evidence>
<comment type="similarity">
    <text evidence="1">Belongs to the NmrA-type oxidoreductase family. Isoflavone reductase subfamily.</text>
</comment>
<dbReference type="PANTHER" id="PTHR47706:SF4">
    <property type="entry name" value="NMRA-LIKE DOMAIN-CONTAINING PROTEIN"/>
    <property type="match status" value="1"/>
</dbReference>
<sequence length="193" mass="21285">MQISLLHAAVKAGCRRFAPSQWGTGIKAYEALSSLRMVNEGVWTECLKYEDKIELGRLNNGLFMNYFAYGIYNDDGTVETDETKLRKLREGGGYAAGLDTASEGITSYGDLKDGSGSFLLSLSKGIAELPIKADGQWPQFSTTTLRDVGPFVVASLELPKWEHDMSMAGDTITMAELLRIAEKLLARHLRLKN</sequence>
<dbReference type="EMBL" id="JAZAVJ010000114">
    <property type="protein sequence ID" value="KAK7413967.1"/>
    <property type="molecule type" value="Genomic_DNA"/>
</dbReference>
<keyword evidence="3" id="KW-0560">Oxidoreductase</keyword>
<proteinExistence type="inferred from homology"/>
<dbReference type="Proteomes" id="UP001498476">
    <property type="component" value="Unassembled WGS sequence"/>
</dbReference>
<evidence type="ECO:0000313" key="5">
    <source>
        <dbReference type="Proteomes" id="UP001498476"/>
    </source>
</evidence>
<evidence type="ECO:0000256" key="1">
    <source>
        <dbReference type="ARBA" id="ARBA00005725"/>
    </source>
</evidence>
<dbReference type="InterPro" id="IPR051609">
    <property type="entry name" value="NmrA/Isoflavone_reductase-like"/>
</dbReference>
<reference evidence="4 5" key="1">
    <citation type="journal article" date="2025" name="Microbiol. Resour. Announc.">
        <title>Draft genome sequences for Neonectria magnoliae and Neonectria punicea, canker pathogens of Liriodendron tulipifera and Acer saccharum in West Virginia.</title>
        <authorList>
            <person name="Petronek H.M."/>
            <person name="Kasson M.T."/>
            <person name="Metheny A.M."/>
            <person name="Stauder C.M."/>
            <person name="Lovett B."/>
            <person name="Lynch S.C."/>
            <person name="Garnas J.R."/>
            <person name="Kasson L.R."/>
            <person name="Stajich J.E."/>
        </authorList>
    </citation>
    <scope>NUCLEOTIDE SEQUENCE [LARGE SCALE GENOMIC DNA]</scope>
    <source>
        <strain evidence="4 5">NRRL 64653</strain>
    </source>
</reference>
<accession>A0ABR1GYR7</accession>
<dbReference type="PANTHER" id="PTHR47706">
    <property type="entry name" value="NMRA-LIKE FAMILY PROTEIN"/>
    <property type="match status" value="1"/>
</dbReference>
<evidence type="ECO:0000256" key="2">
    <source>
        <dbReference type="ARBA" id="ARBA00022857"/>
    </source>
</evidence>
<protein>
    <recommendedName>
        <fullName evidence="6">NmrA-like domain-containing protein</fullName>
    </recommendedName>
</protein>
<evidence type="ECO:0000313" key="4">
    <source>
        <dbReference type="EMBL" id="KAK7413967.1"/>
    </source>
</evidence>